<comment type="catalytic activity">
    <reaction evidence="1">
        <text>inosine + phosphate = alpha-D-ribose 1-phosphate + hypoxanthine</text>
        <dbReference type="Rhea" id="RHEA:27646"/>
        <dbReference type="ChEBI" id="CHEBI:17368"/>
        <dbReference type="ChEBI" id="CHEBI:17596"/>
        <dbReference type="ChEBI" id="CHEBI:43474"/>
        <dbReference type="ChEBI" id="CHEBI:57720"/>
        <dbReference type="EC" id="2.4.2.1"/>
    </reaction>
    <physiologicalReaction direction="left-to-right" evidence="1">
        <dbReference type="Rhea" id="RHEA:27647"/>
    </physiologicalReaction>
</comment>
<evidence type="ECO:0000256" key="3">
    <source>
        <dbReference type="ARBA" id="ARBA00022679"/>
    </source>
</evidence>
<dbReference type="PANTHER" id="PTHR30616">
    <property type="entry name" value="UNCHARACTERIZED PROTEIN YFIH"/>
    <property type="match status" value="1"/>
</dbReference>
<sequence>MDVIIPNWPAPKQVKAISSTRIDGVSKGVYQGLNLGAHVGDDAKRVRQNRKLLTQAMQMPNPPVWLNQTHSTHVVEVNQPTATVLDADACTTQQKGVVCSAMTADCLPVLLTNIEGTQVAAVHAGWRGLADGIIEQAVKKFEHPETVMAWLGPAIGASVFEVGQDVVDIFVAVDPDAKDGFNLLSSKVASETSAKKYLADMNKLATQRLNRIGVTQVYYSNRCTVSEHDTFYSYRRDGVTGRQASFIWIE</sequence>
<dbReference type="InterPro" id="IPR038371">
    <property type="entry name" value="Cu_polyphenol_OxRdtase_sf"/>
</dbReference>
<comment type="catalytic activity">
    <reaction evidence="7">
        <text>adenosine + H2O + H(+) = inosine + NH4(+)</text>
        <dbReference type="Rhea" id="RHEA:24408"/>
        <dbReference type="ChEBI" id="CHEBI:15377"/>
        <dbReference type="ChEBI" id="CHEBI:15378"/>
        <dbReference type="ChEBI" id="CHEBI:16335"/>
        <dbReference type="ChEBI" id="CHEBI:17596"/>
        <dbReference type="ChEBI" id="CHEBI:28938"/>
        <dbReference type="EC" id="3.5.4.4"/>
    </reaction>
    <physiologicalReaction direction="left-to-right" evidence="7">
        <dbReference type="Rhea" id="RHEA:24409"/>
    </physiologicalReaction>
</comment>
<evidence type="ECO:0000256" key="4">
    <source>
        <dbReference type="ARBA" id="ARBA00022723"/>
    </source>
</evidence>
<gene>
    <name evidence="11" type="primary">pgeF</name>
    <name evidence="11" type="ORF">GFB47_08935</name>
</gene>
<evidence type="ECO:0000256" key="7">
    <source>
        <dbReference type="ARBA" id="ARBA00047989"/>
    </source>
</evidence>
<dbReference type="PANTHER" id="PTHR30616:SF2">
    <property type="entry name" value="PURINE NUCLEOSIDE PHOSPHORYLASE LACC1"/>
    <property type="match status" value="1"/>
</dbReference>
<reference evidence="11 12" key="1">
    <citation type="submission" date="2019-10" db="EMBL/GenBank/DDBJ databases">
        <title>Vibrio sp. nov., isolated from Coralline algae surface.</title>
        <authorList>
            <person name="Geng Y."/>
            <person name="Zhang X."/>
        </authorList>
    </citation>
    <scope>NUCLEOTIDE SEQUENCE [LARGE SCALE GENOMIC DNA]</scope>
    <source>
        <strain evidence="11 12">SM1977</strain>
    </source>
</reference>
<evidence type="ECO:0000256" key="10">
    <source>
        <dbReference type="RuleBase" id="RU361274"/>
    </source>
</evidence>
<dbReference type="InterPro" id="IPR003730">
    <property type="entry name" value="Cu_polyphenol_OxRdtase"/>
</dbReference>
<comment type="catalytic activity">
    <reaction evidence="8">
        <text>adenosine + phosphate = alpha-D-ribose 1-phosphate + adenine</text>
        <dbReference type="Rhea" id="RHEA:27642"/>
        <dbReference type="ChEBI" id="CHEBI:16335"/>
        <dbReference type="ChEBI" id="CHEBI:16708"/>
        <dbReference type="ChEBI" id="CHEBI:43474"/>
        <dbReference type="ChEBI" id="CHEBI:57720"/>
        <dbReference type="EC" id="2.4.2.1"/>
    </reaction>
    <physiologicalReaction direction="left-to-right" evidence="8">
        <dbReference type="Rhea" id="RHEA:27643"/>
    </physiologicalReaction>
</comment>
<dbReference type="GO" id="GO:0016787">
    <property type="term" value="F:hydrolase activity"/>
    <property type="evidence" value="ECO:0007669"/>
    <property type="project" value="UniProtKB-KW"/>
</dbReference>
<dbReference type="SUPFAM" id="SSF64438">
    <property type="entry name" value="CNF1/YfiH-like putative cysteine hydrolases"/>
    <property type="match status" value="1"/>
</dbReference>
<protein>
    <recommendedName>
        <fullName evidence="10">Purine nucleoside phosphorylase</fullName>
    </recommendedName>
</protein>
<dbReference type="AlphaFoldDB" id="A0A5Q0TF91"/>
<evidence type="ECO:0000256" key="2">
    <source>
        <dbReference type="ARBA" id="ARBA00007353"/>
    </source>
</evidence>
<comment type="catalytic activity">
    <reaction evidence="9">
        <text>S-methyl-5'-thioadenosine + phosphate = 5-(methylsulfanyl)-alpha-D-ribose 1-phosphate + adenine</text>
        <dbReference type="Rhea" id="RHEA:11852"/>
        <dbReference type="ChEBI" id="CHEBI:16708"/>
        <dbReference type="ChEBI" id="CHEBI:17509"/>
        <dbReference type="ChEBI" id="CHEBI:43474"/>
        <dbReference type="ChEBI" id="CHEBI:58533"/>
        <dbReference type="EC" id="2.4.2.28"/>
    </reaction>
    <physiologicalReaction direction="left-to-right" evidence="9">
        <dbReference type="Rhea" id="RHEA:11853"/>
    </physiologicalReaction>
</comment>
<evidence type="ECO:0000256" key="5">
    <source>
        <dbReference type="ARBA" id="ARBA00022801"/>
    </source>
</evidence>
<evidence type="ECO:0000313" key="12">
    <source>
        <dbReference type="Proteomes" id="UP000348942"/>
    </source>
</evidence>
<dbReference type="Pfam" id="PF02578">
    <property type="entry name" value="Cu-oxidase_4"/>
    <property type="match status" value="1"/>
</dbReference>
<dbReference type="CDD" id="cd16833">
    <property type="entry name" value="YfiH"/>
    <property type="match status" value="1"/>
</dbReference>
<dbReference type="Proteomes" id="UP000348942">
    <property type="component" value="Chromosome 1"/>
</dbReference>
<dbReference type="InterPro" id="IPR011324">
    <property type="entry name" value="Cytotoxic_necrot_fac-like_cat"/>
</dbReference>
<evidence type="ECO:0000313" key="11">
    <source>
        <dbReference type="EMBL" id="QGA65524.1"/>
    </source>
</evidence>
<keyword evidence="6" id="KW-0862">Zinc</keyword>
<accession>A0A5Q0TF91</accession>
<dbReference type="Gene3D" id="3.60.140.10">
    <property type="entry name" value="CNF1/YfiH-like putative cysteine hydrolases"/>
    <property type="match status" value="1"/>
</dbReference>
<keyword evidence="3" id="KW-0808">Transferase</keyword>
<evidence type="ECO:0000256" key="8">
    <source>
        <dbReference type="ARBA" id="ARBA00048968"/>
    </source>
</evidence>
<evidence type="ECO:0000256" key="1">
    <source>
        <dbReference type="ARBA" id="ARBA00000553"/>
    </source>
</evidence>
<keyword evidence="4" id="KW-0479">Metal-binding</keyword>
<evidence type="ECO:0000256" key="6">
    <source>
        <dbReference type="ARBA" id="ARBA00022833"/>
    </source>
</evidence>
<proteinExistence type="inferred from homology"/>
<evidence type="ECO:0000256" key="9">
    <source>
        <dbReference type="ARBA" id="ARBA00049893"/>
    </source>
</evidence>
<name>A0A5Q0TF91_9VIBR</name>
<organism evidence="11 12">
    <name type="scientific">Vibrio algicola</name>
    <dbReference type="NCBI Taxonomy" id="2662262"/>
    <lineage>
        <taxon>Bacteria</taxon>
        <taxon>Pseudomonadati</taxon>
        <taxon>Pseudomonadota</taxon>
        <taxon>Gammaproteobacteria</taxon>
        <taxon>Vibrionales</taxon>
        <taxon>Vibrionaceae</taxon>
        <taxon>Vibrio</taxon>
    </lineage>
</organism>
<keyword evidence="5" id="KW-0378">Hydrolase</keyword>
<dbReference type="EMBL" id="CP045699">
    <property type="protein sequence ID" value="QGA65524.1"/>
    <property type="molecule type" value="Genomic_DNA"/>
</dbReference>
<dbReference type="NCBIfam" id="TIGR00726">
    <property type="entry name" value="peptidoglycan editing factor PgeF"/>
    <property type="match status" value="1"/>
</dbReference>
<keyword evidence="12" id="KW-1185">Reference proteome</keyword>
<dbReference type="RefSeq" id="WP_153447672.1">
    <property type="nucleotide sequence ID" value="NZ_CP045699.1"/>
</dbReference>
<comment type="similarity">
    <text evidence="2 10">Belongs to the purine nucleoside phosphorylase YfiH/LACC1 family.</text>
</comment>
<dbReference type="GO" id="GO:0017061">
    <property type="term" value="F:S-methyl-5-thioadenosine phosphorylase activity"/>
    <property type="evidence" value="ECO:0007669"/>
    <property type="project" value="UniProtKB-EC"/>
</dbReference>
<dbReference type="GO" id="GO:0005507">
    <property type="term" value="F:copper ion binding"/>
    <property type="evidence" value="ECO:0007669"/>
    <property type="project" value="TreeGrafter"/>
</dbReference>